<feature type="transmembrane region" description="Helical" evidence="1">
    <location>
        <begin position="55"/>
        <end position="75"/>
    </location>
</feature>
<keyword evidence="3" id="KW-1185">Reference proteome</keyword>
<accession>A0ABT1Q481</accession>
<evidence type="ECO:0000313" key="3">
    <source>
        <dbReference type="Proteomes" id="UP001057702"/>
    </source>
</evidence>
<comment type="caution">
    <text evidence="2">The sequence shown here is derived from an EMBL/GenBank/DDBJ whole genome shotgun (WGS) entry which is preliminary data.</text>
</comment>
<gene>
    <name evidence="2" type="ORF">NGB36_30190</name>
</gene>
<dbReference type="InterPro" id="IPR052712">
    <property type="entry name" value="Acid_resist_chaperone_HdeD"/>
</dbReference>
<dbReference type="PANTHER" id="PTHR34989:SF1">
    <property type="entry name" value="PROTEIN HDED"/>
    <property type="match status" value="1"/>
</dbReference>
<name>A0ABT1Q481_9ACTN</name>
<protein>
    <submittedName>
        <fullName evidence="2">HdeD family acid-resistance protein</fullName>
    </submittedName>
</protein>
<keyword evidence="1" id="KW-0472">Membrane</keyword>
<evidence type="ECO:0000256" key="1">
    <source>
        <dbReference type="SAM" id="Phobius"/>
    </source>
</evidence>
<dbReference type="InterPro" id="IPR005325">
    <property type="entry name" value="DUF308_memb"/>
</dbReference>
<keyword evidence="1" id="KW-0812">Transmembrane</keyword>
<keyword evidence="1" id="KW-1133">Transmembrane helix</keyword>
<proteinExistence type="predicted"/>
<reference evidence="2" key="1">
    <citation type="submission" date="2022-06" db="EMBL/GenBank/DDBJ databases">
        <title>Draft genome sequence of Streptomyces sp. RB6PN25 isolated from peat swamp forest in Thailand.</title>
        <authorList>
            <person name="Duangmal K."/>
            <person name="Klaysubun C."/>
        </authorList>
    </citation>
    <scope>NUCLEOTIDE SEQUENCE</scope>
    <source>
        <strain evidence="2">RB6PN25</strain>
    </source>
</reference>
<feature type="transmembrane region" description="Helical" evidence="1">
    <location>
        <begin position="167"/>
        <end position="187"/>
    </location>
</feature>
<dbReference type="RefSeq" id="WP_255923808.1">
    <property type="nucleotide sequence ID" value="NZ_JANFNG010000040.1"/>
</dbReference>
<dbReference type="Pfam" id="PF03729">
    <property type="entry name" value="DUF308"/>
    <property type="match status" value="2"/>
</dbReference>
<dbReference type="EMBL" id="JANFNG010000040">
    <property type="protein sequence ID" value="MCQ4084731.1"/>
    <property type="molecule type" value="Genomic_DNA"/>
</dbReference>
<dbReference type="Proteomes" id="UP001057702">
    <property type="component" value="Unassembled WGS sequence"/>
</dbReference>
<dbReference type="PANTHER" id="PTHR34989">
    <property type="entry name" value="PROTEIN HDED"/>
    <property type="match status" value="1"/>
</dbReference>
<sequence>MSIPSDTPRDTPQAGPYSGVLASLGKAAWQILLATGVAAIVLGIIILVWPGASLVVVGALFGIYLLVSGVLQLAGAFGAHVAAHMRVLSFVSGALMILLGLICFRGAAESILLLALWIGFGWLLRGILLTAAAIATEGMPARGWQAFLGVITLLAGIVLIISPFGSIAALTLVAGIWLLALGITEVVHGVQLRSRVEHLPQEPAGQSL</sequence>
<feature type="transmembrane region" description="Helical" evidence="1">
    <location>
        <begin position="27"/>
        <end position="49"/>
    </location>
</feature>
<feature type="transmembrane region" description="Helical" evidence="1">
    <location>
        <begin position="87"/>
        <end position="108"/>
    </location>
</feature>
<evidence type="ECO:0000313" key="2">
    <source>
        <dbReference type="EMBL" id="MCQ4084731.1"/>
    </source>
</evidence>
<feature type="transmembrane region" description="Helical" evidence="1">
    <location>
        <begin position="114"/>
        <end position="136"/>
    </location>
</feature>
<feature type="transmembrane region" description="Helical" evidence="1">
    <location>
        <begin position="143"/>
        <end position="161"/>
    </location>
</feature>
<organism evidence="2 3">
    <name type="scientific">Streptomyces humicola</name>
    <dbReference type="NCBI Taxonomy" id="2953240"/>
    <lineage>
        <taxon>Bacteria</taxon>
        <taxon>Bacillati</taxon>
        <taxon>Actinomycetota</taxon>
        <taxon>Actinomycetes</taxon>
        <taxon>Kitasatosporales</taxon>
        <taxon>Streptomycetaceae</taxon>
        <taxon>Streptomyces</taxon>
    </lineage>
</organism>